<evidence type="ECO:0008006" key="3">
    <source>
        <dbReference type="Google" id="ProtNLM"/>
    </source>
</evidence>
<name>A0A2S8FCH5_9BACT</name>
<dbReference type="OrthoDB" id="9790012at2"/>
<proteinExistence type="predicted"/>
<dbReference type="EMBL" id="PUHY01000015">
    <property type="protein sequence ID" value="PQO29858.1"/>
    <property type="molecule type" value="Genomic_DNA"/>
</dbReference>
<dbReference type="SUPFAM" id="SSF56235">
    <property type="entry name" value="N-terminal nucleophile aminohydrolases (Ntn hydrolases)"/>
    <property type="match status" value="1"/>
</dbReference>
<organism evidence="1 2">
    <name type="scientific">Blastopirellula marina</name>
    <dbReference type="NCBI Taxonomy" id="124"/>
    <lineage>
        <taxon>Bacteria</taxon>
        <taxon>Pseudomonadati</taxon>
        <taxon>Planctomycetota</taxon>
        <taxon>Planctomycetia</taxon>
        <taxon>Pirellulales</taxon>
        <taxon>Pirellulaceae</taxon>
        <taxon>Blastopirellula</taxon>
    </lineage>
</organism>
<sequence>MPEVNTFSIVAYDPETGDLGIAVASKVLGVGCIVPWGQAGVGAIATQSQANTSYGPEGLASLRQKSAEEVLELLTSQDEDRANRQVGIVDANGNVASFTGEKCHDWAGHIVGEHFAVQGNLLAGEEVVQEMAAKYRDASQSETGELADWLMAALMAGDDAGGDKRGKQSAALMIYRANAGYGGNDRYIDLRVDDHAEPVKELARLLEVHKKFFAGAHRRVNREQQ</sequence>
<reference evidence="1 2" key="1">
    <citation type="submission" date="2018-02" db="EMBL/GenBank/DDBJ databases">
        <title>Comparative genomes isolates from brazilian mangrove.</title>
        <authorList>
            <person name="Araujo J.E."/>
            <person name="Taketani R.G."/>
            <person name="Silva M.C.P."/>
            <person name="Loureco M.V."/>
            <person name="Andreote F.D."/>
        </authorList>
    </citation>
    <scope>NUCLEOTIDE SEQUENCE [LARGE SCALE GENOMIC DNA]</scope>
    <source>
        <strain evidence="1 2">Hex-1 MGV</strain>
    </source>
</reference>
<comment type="caution">
    <text evidence="1">The sequence shown here is derived from an EMBL/GenBank/DDBJ whole genome shotgun (WGS) entry which is preliminary data.</text>
</comment>
<dbReference type="Proteomes" id="UP000238322">
    <property type="component" value="Unassembled WGS sequence"/>
</dbReference>
<evidence type="ECO:0000313" key="1">
    <source>
        <dbReference type="EMBL" id="PQO29858.1"/>
    </source>
</evidence>
<dbReference type="Gene3D" id="3.60.20.10">
    <property type="entry name" value="Glutamine Phosphoribosylpyrophosphate, subunit 1, domain 1"/>
    <property type="match status" value="1"/>
</dbReference>
<evidence type="ECO:0000313" key="2">
    <source>
        <dbReference type="Proteomes" id="UP000238322"/>
    </source>
</evidence>
<protein>
    <recommendedName>
        <fullName evidence="3">Fimbrial assembly protein FimA</fullName>
    </recommendedName>
</protein>
<dbReference type="PANTHER" id="PTHR39328">
    <property type="entry name" value="BLL2871 PROTEIN"/>
    <property type="match status" value="1"/>
</dbReference>
<dbReference type="AlphaFoldDB" id="A0A2S8FCH5"/>
<dbReference type="Pfam" id="PF06267">
    <property type="entry name" value="DUF1028"/>
    <property type="match status" value="1"/>
</dbReference>
<accession>A0A2S8FCH5</accession>
<gene>
    <name evidence="1" type="ORF">C5Y83_25150</name>
</gene>
<dbReference type="PANTHER" id="PTHR39328:SF1">
    <property type="entry name" value="BLL2871 PROTEIN"/>
    <property type="match status" value="1"/>
</dbReference>
<dbReference type="InterPro" id="IPR010430">
    <property type="entry name" value="DUF1028"/>
</dbReference>
<dbReference type="InterPro" id="IPR029055">
    <property type="entry name" value="Ntn_hydrolases_N"/>
</dbReference>